<evidence type="ECO:0000313" key="1">
    <source>
        <dbReference type="EMBL" id="TWQ48439.1"/>
    </source>
</evidence>
<gene>
    <name evidence="1" type="ORF">FQK01_23575</name>
</gene>
<dbReference type="Proteomes" id="UP000320455">
    <property type="component" value="Unassembled WGS sequence"/>
</dbReference>
<evidence type="ECO:0000313" key="2">
    <source>
        <dbReference type="Proteomes" id="UP000320455"/>
    </source>
</evidence>
<reference evidence="2" key="1">
    <citation type="journal article" date="2020" name="Phytopathology">
        <title>Genomic acquisitions in emerging populations of Xanthomonas vasicola pv. vasculorum infecting corn in the U.S. and Argentina.</title>
        <authorList>
            <person name="Perez-Quintero A.L."/>
        </authorList>
    </citation>
    <scope>NUCLEOTIDE SEQUENCE [LARGE SCALE GENOMIC DNA]</scope>
    <source>
        <strain evidence="2">Xvh-L</strain>
    </source>
</reference>
<protein>
    <submittedName>
        <fullName evidence="1">Uncharacterized protein</fullName>
    </submittedName>
</protein>
<feature type="non-terminal residue" evidence="1">
    <location>
        <position position="156"/>
    </location>
</feature>
<organism evidence="1 2">
    <name type="scientific">Xanthomonas vasicola</name>
    <dbReference type="NCBI Taxonomy" id="56459"/>
    <lineage>
        <taxon>Bacteria</taxon>
        <taxon>Pseudomonadati</taxon>
        <taxon>Pseudomonadota</taxon>
        <taxon>Gammaproteobacteria</taxon>
        <taxon>Lysobacterales</taxon>
        <taxon>Lysobacteraceae</taxon>
        <taxon>Xanthomonas</taxon>
    </lineage>
</organism>
<comment type="caution">
    <text evidence="1">The sequence shown here is derived from an EMBL/GenBank/DDBJ whole genome shotgun (WGS) entry which is preliminary data.</text>
</comment>
<accession>A0ABD7S3J0</accession>
<name>A0ABD7S3J0_XANVA</name>
<sequence length="156" mass="18050">MDQESIVRYWHAVELLQPQSAPKLKKRSNRYEAFIHDTPIQRPLLPWTPESIVSEQELPKKRIWSHTLYAHLYDSRLVAEKLDAMYGADQGYQEPKFRESAVFAAKFTAGGRLVDDSFVLSSEAWFLGRVLTGKDWTRDGLINATGKRSNRIRRAE</sequence>
<dbReference type="AlphaFoldDB" id="A0ABD7S3J0"/>
<proteinExistence type="predicted"/>
<keyword evidence="2" id="KW-1185">Reference proteome</keyword>
<dbReference type="EMBL" id="VOCK01000117">
    <property type="protein sequence ID" value="TWQ48439.1"/>
    <property type="molecule type" value="Genomic_DNA"/>
</dbReference>